<dbReference type="InterPro" id="IPR058268">
    <property type="entry name" value="DUF7962"/>
</dbReference>
<evidence type="ECO:0000313" key="3">
    <source>
        <dbReference type="EMBL" id="KAK7510443.1"/>
    </source>
</evidence>
<dbReference type="InterPro" id="IPR036249">
    <property type="entry name" value="Thioredoxin-like_sf"/>
</dbReference>
<sequence>MSDEGIPITLFCYPGSVFARRVSWYLDLRKISYRVCIQPNRLPRPELSDRLNIKHRRIPILAIGRDVYCDTRLIIRKLDQLFPPSPVYPGLRVLSASDHGLAALLENWTVDGGVFWRATQLIPPNSPLAQDDATLRDREEFTGRKADTGSDWAATRQFAMVQLETSLRLLETTVLADGRDWLAKSYMDGPSVADIHAVWVFDWLLNDEYMKGAVSAEERERWESRYPKTWAWLQRWRRFLADNKCWEAEKEEHPRQIDGEKAAELMEMAGFAEQVKVKELDEEVAGVNRGDTVEVWPTDSGFTHHDKGTLVGMTPEEVVIEVETETGEEIQLHFPRVNFRVEKSVE</sequence>
<comment type="caution">
    <text evidence="3">The sequence shown here is derived from an EMBL/GenBank/DDBJ whole genome shotgun (WGS) entry which is preliminary data.</text>
</comment>
<evidence type="ECO:0000313" key="4">
    <source>
        <dbReference type="Proteomes" id="UP001363622"/>
    </source>
</evidence>
<feature type="domain" description="DUF7962" evidence="2">
    <location>
        <begin position="117"/>
        <end position="242"/>
    </location>
</feature>
<accession>A0ABR1K9I4</accession>
<dbReference type="Pfam" id="PF13417">
    <property type="entry name" value="GST_N_3"/>
    <property type="match status" value="1"/>
</dbReference>
<protein>
    <submittedName>
        <fullName evidence="3">Glutathione S-transferase</fullName>
    </submittedName>
</protein>
<organism evidence="3 4">
    <name type="scientific">Phyllosticta citriasiana</name>
    <dbReference type="NCBI Taxonomy" id="595635"/>
    <lineage>
        <taxon>Eukaryota</taxon>
        <taxon>Fungi</taxon>
        <taxon>Dikarya</taxon>
        <taxon>Ascomycota</taxon>
        <taxon>Pezizomycotina</taxon>
        <taxon>Dothideomycetes</taxon>
        <taxon>Dothideomycetes incertae sedis</taxon>
        <taxon>Botryosphaeriales</taxon>
        <taxon>Phyllostictaceae</taxon>
        <taxon>Phyllosticta</taxon>
    </lineage>
</organism>
<dbReference type="SUPFAM" id="SSF52833">
    <property type="entry name" value="Thioredoxin-like"/>
    <property type="match status" value="1"/>
</dbReference>
<reference evidence="3 4" key="1">
    <citation type="submission" date="2024-04" db="EMBL/GenBank/DDBJ databases">
        <title>Phyllosticta paracitricarpa is synonymous to the EU quarantine fungus P. citricarpa based on phylogenomic analyses.</title>
        <authorList>
            <consortium name="Lawrence Berkeley National Laboratory"/>
            <person name="Van Ingen-Buijs V.A."/>
            <person name="Van Westerhoven A.C."/>
            <person name="Haridas S."/>
            <person name="Skiadas P."/>
            <person name="Martin F."/>
            <person name="Groenewald J.Z."/>
            <person name="Crous P.W."/>
            <person name="Seidl M.F."/>
        </authorList>
    </citation>
    <scope>NUCLEOTIDE SEQUENCE [LARGE SCALE GENOMIC DNA]</scope>
    <source>
        <strain evidence="3 4">CBS 123371</strain>
    </source>
</reference>
<dbReference type="InterPro" id="IPR004045">
    <property type="entry name" value="Glutathione_S-Trfase_N"/>
</dbReference>
<dbReference type="Gene3D" id="3.40.30.110">
    <property type="match status" value="2"/>
</dbReference>
<gene>
    <name evidence="3" type="ORF">IWZ03DRAFT_319360</name>
</gene>
<dbReference type="EMBL" id="JBBPHU010000014">
    <property type="protein sequence ID" value="KAK7510443.1"/>
    <property type="molecule type" value="Genomic_DNA"/>
</dbReference>
<feature type="domain" description="GST N-terminal" evidence="1">
    <location>
        <begin position="10"/>
        <end position="85"/>
    </location>
</feature>
<dbReference type="SUPFAM" id="SSF47616">
    <property type="entry name" value="GST C-terminal domain-like"/>
    <property type="match status" value="1"/>
</dbReference>
<dbReference type="CDD" id="cd00570">
    <property type="entry name" value="GST_N_family"/>
    <property type="match status" value="1"/>
</dbReference>
<dbReference type="InterPro" id="IPR036282">
    <property type="entry name" value="Glutathione-S-Trfase_C_sf"/>
</dbReference>
<evidence type="ECO:0000259" key="2">
    <source>
        <dbReference type="Pfam" id="PF25907"/>
    </source>
</evidence>
<proteinExistence type="predicted"/>
<dbReference type="Proteomes" id="UP001363622">
    <property type="component" value="Unassembled WGS sequence"/>
</dbReference>
<evidence type="ECO:0000259" key="1">
    <source>
        <dbReference type="Pfam" id="PF13417"/>
    </source>
</evidence>
<dbReference type="Pfam" id="PF25907">
    <property type="entry name" value="DUF7962"/>
    <property type="match status" value="1"/>
</dbReference>
<keyword evidence="4" id="KW-1185">Reference proteome</keyword>
<name>A0ABR1K9I4_9PEZI</name>